<dbReference type="PANTHER" id="PTHR40038">
    <property type="entry name" value="MEMBRANE-ASSOCIATED PROTEIN TCAA"/>
    <property type="match status" value="1"/>
</dbReference>
<dbReference type="InterPro" id="IPR054529">
    <property type="entry name" value="TcaA_2nd"/>
</dbReference>
<dbReference type="InterPro" id="IPR054530">
    <property type="entry name" value="TcaA_4th"/>
</dbReference>
<dbReference type="PATRIC" id="fig|284581.3.peg.3320"/>
<accession>A0A0M0KF48</accession>
<keyword evidence="5" id="KW-1185">Reference proteome</keyword>
<name>A0A0M0KF48_9BACI</name>
<dbReference type="STRING" id="284581.AMD01_22335"/>
<dbReference type="RefSeq" id="WP_053403650.1">
    <property type="nucleotide sequence ID" value="NZ_LILC01000037.1"/>
</dbReference>
<feature type="domain" description="TcaA second" evidence="2">
    <location>
        <begin position="79"/>
        <end position="176"/>
    </location>
</feature>
<comment type="caution">
    <text evidence="4">The sequence shown here is derived from an EMBL/GenBank/DDBJ whole genome shotgun (WGS) entry which is preliminary data.</text>
</comment>
<feature type="domain" description="TcaA 4th" evidence="3">
    <location>
        <begin position="180"/>
        <end position="241"/>
    </location>
</feature>
<sequence>MTHCKSCGKEVERNRAFCTHCGVTVEKEAHHDRGNKGAEKKRSAAKSLKKGPKIAVAACVVVIGLGFGGYKYVEAKNSPDKIADQFISAVNQDDPSRVVALLNNSKADHDISDQEAKSFIKYLKNNPDVWNETSKHLRMEAQNYADGANVSGSDNDLASLTSLDKKWIVFNQYGINTKSVYIKATSNESQTELYIDGKKVKTLKKDKEQTFGPYLPSDHVVKGVYKGEYTDVSDKQDLSMDDLEENNLAVDLDVTGTHIAVSTNDEDAVLYINGKSTGKKLKNVDELGPVPTDGSMELQAVLPGGKKKDKSDVFTIEDEEEAYLYIESAEEEADPSLAESADEEAIAEDDSVEQNDHDAIMAAEDAAGDIQNSIEQHYNYISDGNYSAAYELFSSDRQGKVKYESWAAGLKNTIKDDATIINVNPIDDSHASATFSMTSYDNQTDGSTLVQTWSGTWYLVKEGYDWKLNDYDIKKQGAHKE</sequence>
<dbReference type="EMBL" id="LILC01000037">
    <property type="protein sequence ID" value="KOO37217.1"/>
    <property type="molecule type" value="Genomic_DNA"/>
</dbReference>
<dbReference type="PANTHER" id="PTHR40038:SF1">
    <property type="entry name" value="MEMBRANE-ASSOCIATED PROTEIN TCAA"/>
    <property type="match status" value="1"/>
</dbReference>
<reference evidence="5" key="1">
    <citation type="submission" date="2015-08" db="EMBL/GenBank/DDBJ databases">
        <title>Fjat-14210 dsm16467.</title>
        <authorList>
            <person name="Liu B."/>
            <person name="Wang J."/>
            <person name="Zhu Y."/>
            <person name="Liu G."/>
            <person name="Chen Q."/>
            <person name="Chen Z."/>
            <person name="Lan J."/>
            <person name="Che J."/>
            <person name="Ge C."/>
            <person name="Shi H."/>
            <person name="Pan Z."/>
            <person name="Liu X."/>
        </authorList>
    </citation>
    <scope>NUCLEOTIDE SEQUENCE [LARGE SCALE GENOMIC DNA]</scope>
    <source>
        <strain evidence="5">DSM 16467</strain>
    </source>
</reference>
<organism evidence="4 5">
    <name type="scientific">Priestia koreensis</name>
    <dbReference type="NCBI Taxonomy" id="284581"/>
    <lineage>
        <taxon>Bacteria</taxon>
        <taxon>Bacillati</taxon>
        <taxon>Bacillota</taxon>
        <taxon>Bacilli</taxon>
        <taxon>Bacillales</taxon>
        <taxon>Bacillaceae</taxon>
        <taxon>Priestia</taxon>
    </lineage>
</organism>
<evidence type="ECO:0000259" key="2">
    <source>
        <dbReference type="Pfam" id="PF22813"/>
    </source>
</evidence>
<evidence type="ECO:0000259" key="3">
    <source>
        <dbReference type="Pfam" id="PF22820"/>
    </source>
</evidence>
<dbReference type="OrthoDB" id="1682769at2"/>
<evidence type="ECO:0000313" key="4">
    <source>
        <dbReference type="EMBL" id="KOO37217.1"/>
    </source>
</evidence>
<protein>
    <recommendedName>
        <fullName evidence="6">Zinc-ribbon domain-containing protein</fullName>
    </recommendedName>
</protein>
<evidence type="ECO:0000313" key="5">
    <source>
        <dbReference type="Proteomes" id="UP000037558"/>
    </source>
</evidence>
<dbReference type="AlphaFoldDB" id="A0A0M0KF48"/>
<dbReference type="GO" id="GO:0005886">
    <property type="term" value="C:plasma membrane"/>
    <property type="evidence" value="ECO:0007669"/>
    <property type="project" value="UniProtKB-SubCell"/>
</dbReference>
<gene>
    <name evidence="4" type="ORF">AMD01_22335</name>
</gene>
<feature type="domain" description="TcaA 4th" evidence="3">
    <location>
        <begin position="256"/>
        <end position="324"/>
    </location>
</feature>
<proteinExistence type="predicted"/>
<dbReference type="Pfam" id="PF22813">
    <property type="entry name" value="TcaA_2nd"/>
    <property type="match status" value="1"/>
</dbReference>
<dbReference type="Pfam" id="PF22820">
    <property type="entry name" value="TcaA_3rd_4th"/>
    <property type="match status" value="2"/>
</dbReference>
<feature type="region of interest" description="Disordered" evidence="1">
    <location>
        <begin position="330"/>
        <end position="350"/>
    </location>
</feature>
<evidence type="ECO:0008006" key="6">
    <source>
        <dbReference type="Google" id="ProtNLM"/>
    </source>
</evidence>
<evidence type="ECO:0000256" key="1">
    <source>
        <dbReference type="SAM" id="MobiDB-lite"/>
    </source>
</evidence>
<dbReference type="Proteomes" id="UP000037558">
    <property type="component" value="Unassembled WGS sequence"/>
</dbReference>